<dbReference type="SUPFAM" id="SSF46785">
    <property type="entry name" value="Winged helix' DNA-binding domain"/>
    <property type="match status" value="1"/>
</dbReference>
<keyword evidence="2" id="KW-0805">Transcription regulation</keyword>
<feature type="domain" description="HTH lysR-type" evidence="5">
    <location>
        <begin position="1"/>
        <end position="58"/>
    </location>
</feature>
<reference evidence="6 7" key="1">
    <citation type="submission" date="2016-08" db="EMBL/GenBank/DDBJ databases">
        <title>Genome of Bacillus solimangrovi GH2-4.</title>
        <authorList>
            <person name="Lim S."/>
            <person name="Kim B.-C."/>
        </authorList>
    </citation>
    <scope>NUCLEOTIDE SEQUENCE [LARGE SCALE GENOMIC DNA]</scope>
    <source>
        <strain evidence="6 7">GH2-4</strain>
    </source>
</reference>
<dbReference type="GO" id="GO:0000976">
    <property type="term" value="F:transcription cis-regulatory region binding"/>
    <property type="evidence" value="ECO:0007669"/>
    <property type="project" value="TreeGrafter"/>
</dbReference>
<dbReference type="Gene3D" id="3.40.190.290">
    <property type="match status" value="1"/>
</dbReference>
<evidence type="ECO:0000256" key="1">
    <source>
        <dbReference type="ARBA" id="ARBA00009437"/>
    </source>
</evidence>
<comment type="similarity">
    <text evidence="1">Belongs to the LysR transcriptional regulatory family.</text>
</comment>
<evidence type="ECO:0000256" key="4">
    <source>
        <dbReference type="ARBA" id="ARBA00023163"/>
    </source>
</evidence>
<evidence type="ECO:0000256" key="2">
    <source>
        <dbReference type="ARBA" id="ARBA00023015"/>
    </source>
</evidence>
<keyword evidence="4" id="KW-0804">Transcription</keyword>
<dbReference type="SUPFAM" id="SSF53850">
    <property type="entry name" value="Periplasmic binding protein-like II"/>
    <property type="match status" value="1"/>
</dbReference>
<comment type="caution">
    <text evidence="6">The sequence shown here is derived from an EMBL/GenBank/DDBJ whole genome shotgun (WGS) entry which is preliminary data.</text>
</comment>
<dbReference type="InterPro" id="IPR005119">
    <property type="entry name" value="LysR_subst-bd"/>
</dbReference>
<proteinExistence type="inferred from homology"/>
<accession>A0A1E5LHN1</accession>
<evidence type="ECO:0000259" key="5">
    <source>
        <dbReference type="PROSITE" id="PS50931"/>
    </source>
</evidence>
<dbReference type="InterPro" id="IPR036388">
    <property type="entry name" value="WH-like_DNA-bd_sf"/>
</dbReference>
<dbReference type="GO" id="GO:0003700">
    <property type="term" value="F:DNA-binding transcription factor activity"/>
    <property type="evidence" value="ECO:0007669"/>
    <property type="project" value="InterPro"/>
</dbReference>
<gene>
    <name evidence="6" type="ORF">BFG57_00845</name>
</gene>
<dbReference type="Proteomes" id="UP000095209">
    <property type="component" value="Unassembled WGS sequence"/>
</dbReference>
<evidence type="ECO:0000313" key="7">
    <source>
        <dbReference type="Proteomes" id="UP000095209"/>
    </source>
</evidence>
<dbReference type="Pfam" id="PF03466">
    <property type="entry name" value="LysR_substrate"/>
    <property type="match status" value="1"/>
</dbReference>
<dbReference type="InterPro" id="IPR000847">
    <property type="entry name" value="LysR_HTH_N"/>
</dbReference>
<keyword evidence="3" id="KW-0238">DNA-binding</keyword>
<dbReference type="PRINTS" id="PR00039">
    <property type="entry name" value="HTHLYSR"/>
</dbReference>
<protein>
    <recommendedName>
        <fullName evidence="5">HTH lysR-type domain-containing protein</fullName>
    </recommendedName>
</protein>
<dbReference type="PROSITE" id="PS50931">
    <property type="entry name" value="HTH_LYSR"/>
    <property type="match status" value="1"/>
</dbReference>
<dbReference type="Pfam" id="PF00126">
    <property type="entry name" value="HTH_1"/>
    <property type="match status" value="1"/>
</dbReference>
<evidence type="ECO:0000313" key="6">
    <source>
        <dbReference type="EMBL" id="OEH93568.1"/>
    </source>
</evidence>
<dbReference type="EMBL" id="MJEH01000011">
    <property type="protein sequence ID" value="OEH93568.1"/>
    <property type="molecule type" value="Genomic_DNA"/>
</dbReference>
<sequence>MDIDYYRTFVEVVKWKNYTKAAEQLGYAQSSVTTQMKKIEAAYGVQIFERLGRGMHLTHSGEQLYQYVLKIIALEDEARQRLKSTKQLNGTLSIGTVESLATFELVKHFQTFHEKHPQIKFLVQSNMCTQLYQGVLNGTYDVAIVMDRKYLHEDLRKVVLRKEEMVLVGCKDHPLSKKQEVTVTDLQDETMIYTEKGCSYRTMLEEAYRREGVICGSSLEFNGIEAIKKCVHSGLGVSLLPKITVQKEIDEGSLSLIPLNEPNIEVYVQLVLHNRKWMSPAMNEFIALLNPSLIVEQ</sequence>
<organism evidence="6 7">
    <name type="scientific">Bacillus solimangrovi</name>
    <dbReference type="NCBI Taxonomy" id="1305675"/>
    <lineage>
        <taxon>Bacteria</taxon>
        <taxon>Bacillati</taxon>
        <taxon>Bacillota</taxon>
        <taxon>Bacilli</taxon>
        <taxon>Bacillales</taxon>
        <taxon>Bacillaceae</taxon>
        <taxon>Bacillus</taxon>
    </lineage>
</organism>
<dbReference type="AlphaFoldDB" id="A0A1E5LHN1"/>
<dbReference type="Gene3D" id="1.10.10.10">
    <property type="entry name" value="Winged helix-like DNA-binding domain superfamily/Winged helix DNA-binding domain"/>
    <property type="match status" value="1"/>
</dbReference>
<name>A0A1E5LHN1_9BACI</name>
<dbReference type="PANTHER" id="PTHR30126">
    <property type="entry name" value="HTH-TYPE TRANSCRIPTIONAL REGULATOR"/>
    <property type="match status" value="1"/>
</dbReference>
<dbReference type="PANTHER" id="PTHR30126:SF100">
    <property type="entry name" value="LYSR-FAMILY TRANSCRIPTIONAL REGULATOR"/>
    <property type="match status" value="1"/>
</dbReference>
<keyword evidence="7" id="KW-1185">Reference proteome</keyword>
<dbReference type="InterPro" id="IPR036390">
    <property type="entry name" value="WH_DNA-bd_sf"/>
</dbReference>
<evidence type="ECO:0000256" key="3">
    <source>
        <dbReference type="ARBA" id="ARBA00023125"/>
    </source>
</evidence>
<dbReference type="RefSeq" id="WP_069716471.1">
    <property type="nucleotide sequence ID" value="NZ_MJEH01000011.1"/>
</dbReference>
<dbReference type="OrthoDB" id="9803735at2"/>
<dbReference type="STRING" id="1305675.BFG57_00845"/>
<dbReference type="CDD" id="cd05466">
    <property type="entry name" value="PBP2_LTTR_substrate"/>
    <property type="match status" value="1"/>
</dbReference>